<evidence type="ECO:0000313" key="3">
    <source>
        <dbReference type="EMBL" id="KAF7233925.1"/>
    </source>
</evidence>
<dbReference type="InterPro" id="IPR015425">
    <property type="entry name" value="FH2_Formin"/>
</dbReference>
<accession>A0A8S9YJ90</accession>
<dbReference type="OrthoDB" id="26518at2759"/>
<evidence type="ECO:0000313" key="4">
    <source>
        <dbReference type="Proteomes" id="UP000822476"/>
    </source>
</evidence>
<sequence>VREEPTTEFYFRLLLVHLLKLVLYSAKENEEFKQQYLGTQTNHHDDVLNKHRIWQELVRCIHVTVCPLTPSRNAHRIADLCVCVNSSTPDLSGRISQRPALLQWGYQSNSFTDVSLHKDQGITSKLPQRLSLVDSLSGKDLGNLHCKHQCETGTQTENPFLLSPHPTIVLDSLPFPPPSSVATKETIPPPPPIIQVNKTLPQFYSTELAKKQSSNIFSRSTLPTGSSTSIDLVANPTAPAIHKPDSSGNLHSLANGRLKPFRWTKVVHVNDSSVWSCHIGSDTNPSEGLEMKVDLKHLERLFGRHVRNRSDQVHSEIQQIIDEPNDNHYDTNGYNEKCDKNRPSSSNLLVASPEESNHNGVHSLLPTVNLRERSVSHGRRNPSQQRHFESTLLDNKRCLNVNIFLRQFRSSEFNLLEMIERRDSAPLGYERLKCLVKLLPSEQEQTLLAQFDGHFEQLDPAEQFLVNLVHIPNYAQKVDHMLLHEEFLTTVNWMGPAMDKLLVTAKGNRL</sequence>
<dbReference type="EMBL" id="JTDE01015454">
    <property type="protein sequence ID" value="KAF7233925.1"/>
    <property type="molecule type" value="Genomic_DNA"/>
</dbReference>
<dbReference type="PANTHER" id="PTHR46345">
    <property type="entry name" value="INVERTED FORMIN-2"/>
    <property type="match status" value="1"/>
</dbReference>
<feature type="signal peptide" evidence="1">
    <location>
        <begin position="1"/>
        <end position="26"/>
    </location>
</feature>
<organism evidence="3 4">
    <name type="scientific">Paragonimus skrjabini miyazakii</name>
    <dbReference type="NCBI Taxonomy" id="59628"/>
    <lineage>
        <taxon>Eukaryota</taxon>
        <taxon>Metazoa</taxon>
        <taxon>Spiralia</taxon>
        <taxon>Lophotrochozoa</taxon>
        <taxon>Platyhelminthes</taxon>
        <taxon>Trematoda</taxon>
        <taxon>Digenea</taxon>
        <taxon>Plagiorchiida</taxon>
        <taxon>Troglotremata</taxon>
        <taxon>Troglotrematidae</taxon>
        <taxon>Paragonimus</taxon>
    </lineage>
</organism>
<reference evidence="3" key="1">
    <citation type="submission" date="2019-07" db="EMBL/GenBank/DDBJ databases">
        <title>Annotation for the trematode Paragonimus miyazaki's.</title>
        <authorList>
            <person name="Choi Y.-J."/>
        </authorList>
    </citation>
    <scope>NUCLEOTIDE SEQUENCE</scope>
    <source>
        <strain evidence="3">Japan</strain>
    </source>
</reference>
<feature type="domain" description="FH2" evidence="2">
    <location>
        <begin position="248"/>
        <end position="510"/>
    </location>
</feature>
<dbReference type="PROSITE" id="PS51444">
    <property type="entry name" value="FH2"/>
    <property type="match status" value="1"/>
</dbReference>
<dbReference type="Proteomes" id="UP000822476">
    <property type="component" value="Unassembled WGS sequence"/>
</dbReference>
<dbReference type="Gene3D" id="1.20.58.2220">
    <property type="entry name" value="Formin, FH2 domain"/>
    <property type="match status" value="1"/>
</dbReference>
<protein>
    <recommendedName>
        <fullName evidence="2">FH2 domain-containing protein</fullName>
    </recommendedName>
</protein>
<dbReference type="AlphaFoldDB" id="A0A8S9YJ90"/>
<feature type="chain" id="PRO_5035947471" description="FH2 domain-containing protein" evidence="1">
    <location>
        <begin position="27"/>
        <end position="510"/>
    </location>
</feature>
<evidence type="ECO:0000256" key="1">
    <source>
        <dbReference type="SAM" id="SignalP"/>
    </source>
</evidence>
<dbReference type="SUPFAM" id="SSF101447">
    <property type="entry name" value="Formin homology 2 domain (FH2 domain)"/>
    <property type="match status" value="1"/>
</dbReference>
<dbReference type="Pfam" id="PF02181">
    <property type="entry name" value="FH2"/>
    <property type="match status" value="1"/>
</dbReference>
<keyword evidence="4" id="KW-1185">Reference proteome</keyword>
<dbReference type="PANTHER" id="PTHR46345:SF8">
    <property type="entry name" value="FORMIN 3, ISOFORM B"/>
    <property type="match status" value="1"/>
</dbReference>
<keyword evidence="1" id="KW-0732">Signal</keyword>
<name>A0A8S9YJ90_9TREM</name>
<evidence type="ECO:0000259" key="2">
    <source>
        <dbReference type="PROSITE" id="PS51444"/>
    </source>
</evidence>
<proteinExistence type="predicted"/>
<gene>
    <name evidence="3" type="ORF">EG68_12477</name>
</gene>
<comment type="caution">
    <text evidence="3">The sequence shown here is derived from an EMBL/GenBank/DDBJ whole genome shotgun (WGS) entry which is preliminary data.</text>
</comment>
<feature type="non-terminal residue" evidence="3">
    <location>
        <position position="1"/>
    </location>
</feature>
<dbReference type="InterPro" id="IPR042201">
    <property type="entry name" value="FH2_Formin_sf"/>
</dbReference>